<dbReference type="PROSITE" id="PS50405">
    <property type="entry name" value="GST_CTER"/>
    <property type="match status" value="1"/>
</dbReference>
<dbReference type="GO" id="GO:0006749">
    <property type="term" value="P:glutathione metabolic process"/>
    <property type="evidence" value="ECO:0007669"/>
    <property type="project" value="TreeGrafter"/>
</dbReference>
<dbReference type="PANTHER" id="PTHR11571:SF252">
    <property type="entry name" value="GLUTATHIONE S-TRANSFERASE"/>
    <property type="match status" value="1"/>
</dbReference>
<dbReference type="InterPro" id="IPR010987">
    <property type="entry name" value="Glutathione-S-Trfase_C-like"/>
</dbReference>
<dbReference type="Gene3D" id="3.40.30.10">
    <property type="entry name" value="Glutaredoxin"/>
    <property type="match status" value="1"/>
</dbReference>
<dbReference type="InterPro" id="IPR004045">
    <property type="entry name" value="Glutathione_S-Trfase_N"/>
</dbReference>
<sequence>MTQPAIKLTYFRLTVRAELSRLALVYGGINFEDERIPGAVMKELKPKLPLGQLPLLELDGKAYIQSMAIARYAGRLGGIYPSDPVAALKVDMMLETLHEAMDKYVDVRFHTKDAELQAEKAKVAADQFFPKIFNFVEKTVEGKFFFGDEISLADLYLFDVVTNCMHVGFTDFSFDSYPKVQAIVEAVKATPRVAAYLASHA</sequence>
<keyword evidence="4" id="KW-1185">Reference proteome</keyword>
<evidence type="ECO:0000313" key="4">
    <source>
        <dbReference type="Proteomes" id="UP000794436"/>
    </source>
</evidence>
<dbReference type="CDD" id="cd03192">
    <property type="entry name" value="GST_C_Sigma_like"/>
    <property type="match status" value="1"/>
</dbReference>
<dbReference type="Pfam" id="PF02798">
    <property type="entry name" value="GST_N"/>
    <property type="match status" value="1"/>
</dbReference>
<dbReference type="GO" id="GO:0004364">
    <property type="term" value="F:glutathione transferase activity"/>
    <property type="evidence" value="ECO:0007669"/>
    <property type="project" value="TreeGrafter"/>
</dbReference>
<evidence type="ECO:0000259" key="1">
    <source>
        <dbReference type="PROSITE" id="PS50404"/>
    </source>
</evidence>
<dbReference type="InterPro" id="IPR036249">
    <property type="entry name" value="Thioredoxin-like_sf"/>
</dbReference>
<dbReference type="SFLD" id="SFLDG00363">
    <property type="entry name" value="AMPS_(cytGST):_Alpha-__Mu-__Pi"/>
    <property type="match status" value="1"/>
</dbReference>
<dbReference type="AlphaFoldDB" id="A0A8K1FI52"/>
<feature type="domain" description="GST N-terminal" evidence="1">
    <location>
        <begin position="4"/>
        <end position="81"/>
    </location>
</feature>
<evidence type="ECO:0000259" key="2">
    <source>
        <dbReference type="PROSITE" id="PS50405"/>
    </source>
</evidence>
<dbReference type="SUPFAM" id="SSF52833">
    <property type="entry name" value="Thioredoxin-like"/>
    <property type="match status" value="1"/>
</dbReference>
<evidence type="ECO:0008006" key="5">
    <source>
        <dbReference type="Google" id="ProtNLM"/>
    </source>
</evidence>
<dbReference type="OrthoDB" id="420389at2759"/>
<dbReference type="Proteomes" id="UP000794436">
    <property type="component" value="Unassembled WGS sequence"/>
</dbReference>
<dbReference type="SUPFAM" id="SSF47616">
    <property type="entry name" value="GST C-terminal domain-like"/>
    <property type="match status" value="1"/>
</dbReference>
<name>A0A8K1FI52_PYTOL</name>
<dbReference type="InterPro" id="IPR050213">
    <property type="entry name" value="GST_superfamily"/>
</dbReference>
<evidence type="ECO:0000313" key="3">
    <source>
        <dbReference type="EMBL" id="TMW63436.1"/>
    </source>
</evidence>
<dbReference type="InterPro" id="IPR040079">
    <property type="entry name" value="Glutathione_S-Trfase"/>
</dbReference>
<protein>
    <recommendedName>
        <fullName evidence="5">Glutathione S-transferase</fullName>
    </recommendedName>
</protein>
<dbReference type="PROSITE" id="PS50404">
    <property type="entry name" value="GST_NTER"/>
    <property type="match status" value="1"/>
</dbReference>
<dbReference type="Pfam" id="PF14497">
    <property type="entry name" value="GST_C_3"/>
    <property type="match status" value="1"/>
</dbReference>
<dbReference type="PANTHER" id="PTHR11571">
    <property type="entry name" value="GLUTATHIONE S-TRANSFERASE"/>
    <property type="match status" value="1"/>
</dbReference>
<organism evidence="3 4">
    <name type="scientific">Pythium oligandrum</name>
    <name type="common">Mycoparasitic fungus</name>
    <dbReference type="NCBI Taxonomy" id="41045"/>
    <lineage>
        <taxon>Eukaryota</taxon>
        <taxon>Sar</taxon>
        <taxon>Stramenopiles</taxon>
        <taxon>Oomycota</taxon>
        <taxon>Peronosporomycetes</taxon>
        <taxon>Pythiales</taxon>
        <taxon>Pythiaceae</taxon>
        <taxon>Pythium</taxon>
    </lineage>
</organism>
<reference evidence="3" key="1">
    <citation type="submission" date="2019-03" db="EMBL/GenBank/DDBJ databases">
        <title>Long read genome sequence of the mycoparasitic Pythium oligandrum ATCC 38472 isolated from sugarbeet rhizosphere.</title>
        <authorList>
            <person name="Gaulin E."/>
        </authorList>
    </citation>
    <scope>NUCLEOTIDE SEQUENCE</scope>
    <source>
        <strain evidence="3">ATCC 38472_TT</strain>
    </source>
</reference>
<dbReference type="SFLD" id="SFLDG01205">
    <property type="entry name" value="AMPS.1"/>
    <property type="match status" value="1"/>
</dbReference>
<dbReference type="InterPro" id="IPR036282">
    <property type="entry name" value="Glutathione-S-Trfase_C_sf"/>
</dbReference>
<gene>
    <name evidence="3" type="ORF">Poli38472_002377</name>
</gene>
<accession>A0A8K1FI52</accession>
<dbReference type="EMBL" id="SPLM01000072">
    <property type="protein sequence ID" value="TMW63436.1"/>
    <property type="molecule type" value="Genomic_DNA"/>
</dbReference>
<dbReference type="InterPro" id="IPR004046">
    <property type="entry name" value="GST_C"/>
</dbReference>
<comment type="caution">
    <text evidence="3">The sequence shown here is derived from an EMBL/GenBank/DDBJ whole genome shotgun (WGS) entry which is preliminary data.</text>
</comment>
<dbReference type="CDD" id="cd03039">
    <property type="entry name" value="GST_N_Sigma_like"/>
    <property type="match status" value="1"/>
</dbReference>
<dbReference type="SFLD" id="SFLDS00019">
    <property type="entry name" value="Glutathione_Transferase_(cytos"/>
    <property type="match status" value="1"/>
</dbReference>
<proteinExistence type="predicted"/>
<feature type="domain" description="GST C-terminal" evidence="2">
    <location>
        <begin position="83"/>
        <end position="201"/>
    </location>
</feature>
<dbReference type="Gene3D" id="1.20.1050.10">
    <property type="match status" value="1"/>
</dbReference>
<dbReference type="FunFam" id="1.20.1050.10:FF:000030">
    <property type="entry name" value="Glutathione S-transferase S1"/>
    <property type="match status" value="1"/>
</dbReference>